<accession>A0A1I5SRG4</accession>
<dbReference type="EMBL" id="FOXC01000050">
    <property type="protein sequence ID" value="SFP73221.1"/>
    <property type="molecule type" value="Genomic_DNA"/>
</dbReference>
<evidence type="ECO:0000313" key="5">
    <source>
        <dbReference type="Proteomes" id="UP000242243"/>
    </source>
</evidence>
<protein>
    <recommendedName>
        <fullName evidence="2">DUF4825 domain-containing protein</fullName>
    </recommendedName>
</protein>
<keyword evidence="6" id="KW-1185">Reference proteome</keyword>
<dbReference type="OrthoDB" id="2352542at2"/>
<dbReference type="RefSeq" id="WP_089833767.1">
    <property type="nucleotide sequence ID" value="NZ_BJWI01000051.1"/>
</dbReference>
<evidence type="ECO:0000313" key="3">
    <source>
        <dbReference type="EMBL" id="GEM02670.1"/>
    </source>
</evidence>
<dbReference type="Proteomes" id="UP000242243">
    <property type="component" value="Unassembled WGS sequence"/>
</dbReference>
<sequence length="148" mass="17222">MKLFRIIVMVCLIALTACAQTESDTSVFQYKGSYVGDNSAVGNISRMVTTLETVDRFKLQTKQEPYGIELYYESDEPYAFNVIDKEIHQQSLYLYYLIDNVDYISFIFNNQAVHTDRDMYASDIKALNKIENINEQKVNNYLYETYAP</sequence>
<feature type="domain" description="DUF4825" evidence="2">
    <location>
        <begin position="28"/>
        <end position="112"/>
    </location>
</feature>
<proteinExistence type="predicted"/>
<dbReference type="InterPro" id="IPR032250">
    <property type="entry name" value="DUF4825"/>
</dbReference>
<evidence type="ECO:0000313" key="6">
    <source>
        <dbReference type="Proteomes" id="UP000321547"/>
    </source>
</evidence>
<name>A0A1I5SRG4_9BACI</name>
<feature type="signal peptide" evidence="1">
    <location>
        <begin position="1"/>
        <end position="19"/>
    </location>
</feature>
<evidence type="ECO:0000259" key="2">
    <source>
        <dbReference type="Pfam" id="PF16107"/>
    </source>
</evidence>
<reference evidence="4 5" key="1">
    <citation type="submission" date="2016-10" db="EMBL/GenBank/DDBJ databases">
        <authorList>
            <person name="de Groot N.N."/>
        </authorList>
    </citation>
    <scope>NUCLEOTIDE SEQUENCE [LARGE SCALE GENOMIC DNA]</scope>
    <source>
        <strain evidence="4 5">DSM 17073</strain>
    </source>
</reference>
<dbReference type="AlphaFoldDB" id="A0A1I5SRG4"/>
<feature type="chain" id="PRO_5017388609" description="DUF4825 domain-containing protein" evidence="1">
    <location>
        <begin position="20"/>
        <end position="148"/>
    </location>
</feature>
<organism evidence="4 5">
    <name type="scientific">Halolactibacillus halophilus</name>
    <dbReference type="NCBI Taxonomy" id="306540"/>
    <lineage>
        <taxon>Bacteria</taxon>
        <taxon>Bacillati</taxon>
        <taxon>Bacillota</taxon>
        <taxon>Bacilli</taxon>
        <taxon>Bacillales</taxon>
        <taxon>Bacillaceae</taxon>
        <taxon>Halolactibacillus</taxon>
    </lineage>
</organism>
<evidence type="ECO:0000313" key="4">
    <source>
        <dbReference type="EMBL" id="SFP73221.1"/>
    </source>
</evidence>
<dbReference type="Proteomes" id="UP000321547">
    <property type="component" value="Unassembled WGS sequence"/>
</dbReference>
<reference evidence="3 6" key="2">
    <citation type="submission" date="2019-07" db="EMBL/GenBank/DDBJ databases">
        <title>Whole genome shotgun sequence of Halolactibacillus halophilus NBRC 100868.</title>
        <authorList>
            <person name="Hosoyama A."/>
            <person name="Uohara A."/>
            <person name="Ohji S."/>
            <person name="Ichikawa N."/>
        </authorList>
    </citation>
    <scope>NUCLEOTIDE SEQUENCE [LARGE SCALE GENOMIC DNA]</scope>
    <source>
        <strain evidence="3 6">NBRC 100868</strain>
    </source>
</reference>
<dbReference type="Pfam" id="PF16107">
    <property type="entry name" value="DUF4825"/>
    <property type="match status" value="1"/>
</dbReference>
<dbReference type="STRING" id="306540.SAMN05421839_1504"/>
<evidence type="ECO:0000256" key="1">
    <source>
        <dbReference type="SAM" id="SignalP"/>
    </source>
</evidence>
<gene>
    <name evidence="3" type="ORF">HHA03_22020</name>
    <name evidence="4" type="ORF">SAMN05421839_1504</name>
</gene>
<dbReference type="EMBL" id="BJWI01000051">
    <property type="protein sequence ID" value="GEM02670.1"/>
    <property type="molecule type" value="Genomic_DNA"/>
</dbReference>
<keyword evidence="1" id="KW-0732">Signal</keyword>
<dbReference type="PROSITE" id="PS51257">
    <property type="entry name" value="PROKAR_LIPOPROTEIN"/>
    <property type="match status" value="1"/>
</dbReference>